<keyword evidence="3" id="KW-1185">Reference proteome</keyword>
<dbReference type="PANTHER" id="PTHR43591">
    <property type="entry name" value="METHYLTRANSFERASE"/>
    <property type="match status" value="1"/>
</dbReference>
<reference evidence="2" key="1">
    <citation type="submission" date="2021-02" db="EMBL/GenBank/DDBJ databases">
        <authorList>
            <person name="Nowell W R."/>
        </authorList>
    </citation>
    <scope>NUCLEOTIDE SEQUENCE</scope>
</reference>
<accession>A0A814HI48</accession>
<dbReference type="SUPFAM" id="SSF53335">
    <property type="entry name" value="S-adenosyl-L-methionine-dependent methyltransferases"/>
    <property type="match status" value="1"/>
</dbReference>
<dbReference type="PANTHER" id="PTHR43591:SF24">
    <property type="entry name" value="2-METHOXY-6-POLYPRENYL-1,4-BENZOQUINOL METHYLASE, MITOCHONDRIAL"/>
    <property type="match status" value="1"/>
</dbReference>
<dbReference type="Pfam" id="PF08241">
    <property type="entry name" value="Methyltransf_11"/>
    <property type="match status" value="1"/>
</dbReference>
<comment type="caution">
    <text evidence="2">The sequence shown here is derived from an EMBL/GenBank/DDBJ whole genome shotgun (WGS) entry which is preliminary data.</text>
</comment>
<dbReference type="InterPro" id="IPR013216">
    <property type="entry name" value="Methyltransf_11"/>
</dbReference>
<feature type="domain" description="Methyltransferase type 11" evidence="1">
    <location>
        <begin position="103"/>
        <end position="208"/>
    </location>
</feature>
<dbReference type="Proteomes" id="UP000663828">
    <property type="component" value="Unassembled WGS sequence"/>
</dbReference>
<dbReference type="Gene3D" id="3.40.50.150">
    <property type="entry name" value="Vaccinia Virus protein VP39"/>
    <property type="match status" value="1"/>
</dbReference>
<dbReference type="InterPro" id="IPR029063">
    <property type="entry name" value="SAM-dependent_MTases_sf"/>
</dbReference>
<protein>
    <recommendedName>
        <fullName evidence="1">Methyltransferase type 11 domain-containing protein</fullName>
    </recommendedName>
</protein>
<evidence type="ECO:0000313" key="2">
    <source>
        <dbReference type="EMBL" id="CAF1009755.1"/>
    </source>
</evidence>
<proteinExistence type="predicted"/>
<evidence type="ECO:0000259" key="1">
    <source>
        <dbReference type="Pfam" id="PF08241"/>
    </source>
</evidence>
<dbReference type="GO" id="GO:0008757">
    <property type="term" value="F:S-adenosylmethionine-dependent methyltransferase activity"/>
    <property type="evidence" value="ECO:0007669"/>
    <property type="project" value="InterPro"/>
</dbReference>
<dbReference type="AlphaFoldDB" id="A0A814HI48"/>
<name>A0A814HI48_ADIRI</name>
<sequence length="328" mass="36980">MSLLALSRHKENIYLYVSIRYKYKTIATSFLRTTMVENKKLSTEDFSNVWKDEKNILPSGLKLDLVEHLLRQRLSPEWVQAKQRVIEIMKLEQFDNNQEIKILDIGCGLGIDLLLVAEEATRLGKTLSITGLDQNSTLIEEAKALYIKQKDQLASNVAVEIVRGDILQMKFDDNTFDIVRSDITLQHVDLSKALAEIKRVLKVNGRLIALEGGSGNLYSSDETLIKTYDAVLPNRRDGGCGIRLQFLLPKLGFEIKDSNPTAFLQTGEFLASQDKDWVKLKGMGEISVSKGVLTEDESQSFQKRYMEACNTNQVLAASILFIIEAVKC</sequence>
<dbReference type="CDD" id="cd02440">
    <property type="entry name" value="AdoMet_MTases"/>
    <property type="match status" value="1"/>
</dbReference>
<organism evidence="2 3">
    <name type="scientific">Adineta ricciae</name>
    <name type="common">Rotifer</name>
    <dbReference type="NCBI Taxonomy" id="249248"/>
    <lineage>
        <taxon>Eukaryota</taxon>
        <taxon>Metazoa</taxon>
        <taxon>Spiralia</taxon>
        <taxon>Gnathifera</taxon>
        <taxon>Rotifera</taxon>
        <taxon>Eurotatoria</taxon>
        <taxon>Bdelloidea</taxon>
        <taxon>Adinetida</taxon>
        <taxon>Adinetidae</taxon>
        <taxon>Adineta</taxon>
    </lineage>
</organism>
<gene>
    <name evidence="2" type="ORF">XAT740_LOCUS13656</name>
</gene>
<evidence type="ECO:0000313" key="3">
    <source>
        <dbReference type="Proteomes" id="UP000663828"/>
    </source>
</evidence>
<dbReference type="EMBL" id="CAJNOR010000797">
    <property type="protein sequence ID" value="CAF1009755.1"/>
    <property type="molecule type" value="Genomic_DNA"/>
</dbReference>